<organism evidence="2 3">
    <name type="scientific">Potamilus streckersoni</name>
    <dbReference type="NCBI Taxonomy" id="2493646"/>
    <lineage>
        <taxon>Eukaryota</taxon>
        <taxon>Metazoa</taxon>
        <taxon>Spiralia</taxon>
        <taxon>Lophotrochozoa</taxon>
        <taxon>Mollusca</taxon>
        <taxon>Bivalvia</taxon>
        <taxon>Autobranchia</taxon>
        <taxon>Heteroconchia</taxon>
        <taxon>Palaeoheterodonta</taxon>
        <taxon>Unionida</taxon>
        <taxon>Unionoidea</taxon>
        <taxon>Unionidae</taxon>
        <taxon>Ambleminae</taxon>
        <taxon>Lampsilini</taxon>
        <taxon>Potamilus</taxon>
    </lineage>
</organism>
<gene>
    <name evidence="2" type="ORF">CHS0354_023548</name>
</gene>
<reference evidence="2" key="3">
    <citation type="submission" date="2023-05" db="EMBL/GenBank/DDBJ databases">
        <authorList>
            <person name="Smith C.H."/>
        </authorList>
    </citation>
    <scope>NUCLEOTIDE SEQUENCE</scope>
    <source>
        <strain evidence="2">CHS0354</strain>
        <tissue evidence="2">Mantle</tissue>
    </source>
</reference>
<feature type="transmembrane region" description="Helical" evidence="1">
    <location>
        <begin position="6"/>
        <end position="26"/>
    </location>
</feature>
<keyword evidence="1" id="KW-1133">Transmembrane helix</keyword>
<evidence type="ECO:0000313" key="2">
    <source>
        <dbReference type="EMBL" id="KAK3587092.1"/>
    </source>
</evidence>
<accession>A0AAE0S7Y7</accession>
<reference evidence="2" key="1">
    <citation type="journal article" date="2021" name="Genome Biol. Evol.">
        <title>A High-Quality Reference Genome for a Parasitic Bivalve with Doubly Uniparental Inheritance (Bivalvia: Unionida).</title>
        <authorList>
            <person name="Smith C.H."/>
        </authorList>
    </citation>
    <scope>NUCLEOTIDE SEQUENCE</scope>
    <source>
        <strain evidence="2">CHS0354</strain>
    </source>
</reference>
<dbReference type="EMBL" id="JAEAOA010001418">
    <property type="protein sequence ID" value="KAK3587092.1"/>
    <property type="molecule type" value="Genomic_DNA"/>
</dbReference>
<protein>
    <submittedName>
        <fullName evidence="2">Uncharacterized protein</fullName>
    </submittedName>
</protein>
<sequence>MPAYIYIHAFCIVVVGIDFLTIKLSCFKKELKLFDNTVSQEGEERGIYDCTSVSRL</sequence>
<feature type="non-terminal residue" evidence="2">
    <location>
        <position position="56"/>
    </location>
</feature>
<reference evidence="2" key="2">
    <citation type="journal article" date="2021" name="Genome Biol. Evol.">
        <title>Developing a high-quality reference genome for a parasitic bivalve with doubly uniparental inheritance (Bivalvia: Unionida).</title>
        <authorList>
            <person name="Smith C.H."/>
        </authorList>
    </citation>
    <scope>NUCLEOTIDE SEQUENCE</scope>
    <source>
        <strain evidence="2">CHS0354</strain>
        <tissue evidence="2">Mantle</tissue>
    </source>
</reference>
<dbReference type="AlphaFoldDB" id="A0AAE0S7Y7"/>
<proteinExistence type="predicted"/>
<evidence type="ECO:0000313" key="3">
    <source>
        <dbReference type="Proteomes" id="UP001195483"/>
    </source>
</evidence>
<name>A0AAE0S7Y7_9BIVA</name>
<dbReference type="Proteomes" id="UP001195483">
    <property type="component" value="Unassembled WGS sequence"/>
</dbReference>
<keyword evidence="1" id="KW-0812">Transmembrane</keyword>
<keyword evidence="3" id="KW-1185">Reference proteome</keyword>
<comment type="caution">
    <text evidence="2">The sequence shown here is derived from an EMBL/GenBank/DDBJ whole genome shotgun (WGS) entry which is preliminary data.</text>
</comment>
<evidence type="ECO:0000256" key="1">
    <source>
        <dbReference type="SAM" id="Phobius"/>
    </source>
</evidence>
<keyword evidence="1" id="KW-0472">Membrane</keyword>